<dbReference type="EMBL" id="GBRH01184568">
    <property type="protein sequence ID" value="JAE13328.1"/>
    <property type="molecule type" value="Transcribed_RNA"/>
</dbReference>
<reference evidence="1" key="1">
    <citation type="submission" date="2014-09" db="EMBL/GenBank/DDBJ databases">
        <authorList>
            <person name="Magalhaes I.L.F."/>
            <person name="Oliveira U."/>
            <person name="Santos F.R."/>
            <person name="Vidigal T.H.D.A."/>
            <person name="Brescovit A.D."/>
            <person name="Santos A.J."/>
        </authorList>
    </citation>
    <scope>NUCLEOTIDE SEQUENCE</scope>
    <source>
        <tissue evidence="1">Shoot tissue taken approximately 20 cm above the soil surface</tissue>
    </source>
</reference>
<organism evidence="1">
    <name type="scientific">Arundo donax</name>
    <name type="common">Giant reed</name>
    <name type="synonym">Donax arundinaceus</name>
    <dbReference type="NCBI Taxonomy" id="35708"/>
    <lineage>
        <taxon>Eukaryota</taxon>
        <taxon>Viridiplantae</taxon>
        <taxon>Streptophyta</taxon>
        <taxon>Embryophyta</taxon>
        <taxon>Tracheophyta</taxon>
        <taxon>Spermatophyta</taxon>
        <taxon>Magnoliopsida</taxon>
        <taxon>Liliopsida</taxon>
        <taxon>Poales</taxon>
        <taxon>Poaceae</taxon>
        <taxon>PACMAD clade</taxon>
        <taxon>Arundinoideae</taxon>
        <taxon>Arundineae</taxon>
        <taxon>Arundo</taxon>
    </lineage>
</organism>
<reference evidence="1" key="2">
    <citation type="journal article" date="2015" name="Data Brief">
        <title>Shoot transcriptome of the giant reed, Arundo donax.</title>
        <authorList>
            <person name="Barrero R.A."/>
            <person name="Guerrero F.D."/>
            <person name="Moolhuijzen P."/>
            <person name="Goolsby J.A."/>
            <person name="Tidwell J."/>
            <person name="Bellgard S.E."/>
            <person name="Bellgard M.I."/>
        </authorList>
    </citation>
    <scope>NUCLEOTIDE SEQUENCE</scope>
    <source>
        <tissue evidence="1">Shoot tissue taken approximately 20 cm above the soil surface</tissue>
    </source>
</reference>
<evidence type="ECO:0000313" key="1">
    <source>
        <dbReference type="EMBL" id="JAE13328.1"/>
    </source>
</evidence>
<protein>
    <submittedName>
        <fullName evidence="1">Uncharacterized protein</fullName>
    </submittedName>
</protein>
<dbReference type="AlphaFoldDB" id="A0A0A9FY68"/>
<accession>A0A0A9FY68</accession>
<sequence length="30" mass="3386">MKVMADSTKMAMLPTALDMVEILISRTYPQ</sequence>
<proteinExistence type="predicted"/>
<name>A0A0A9FY68_ARUDO</name>